<dbReference type="InterPro" id="IPR058240">
    <property type="entry name" value="rSAM_sf"/>
</dbReference>
<dbReference type="SFLD" id="SFLDS00029">
    <property type="entry name" value="Radical_SAM"/>
    <property type="match status" value="1"/>
</dbReference>
<keyword evidence="4" id="KW-0408">Iron</keyword>
<evidence type="ECO:0000256" key="6">
    <source>
        <dbReference type="SAM" id="MobiDB-lite"/>
    </source>
</evidence>
<keyword evidence="3" id="KW-0479">Metal-binding</keyword>
<keyword evidence="5" id="KW-0411">Iron-sulfur</keyword>
<dbReference type="RefSeq" id="WP_313832840.1">
    <property type="nucleotide sequence ID" value="NZ_JAQOUE010000001.1"/>
</dbReference>
<evidence type="ECO:0000256" key="1">
    <source>
        <dbReference type="ARBA" id="ARBA00001966"/>
    </source>
</evidence>
<dbReference type="InterPro" id="IPR013785">
    <property type="entry name" value="Aldolase_TIM"/>
</dbReference>
<dbReference type="InterPro" id="IPR007197">
    <property type="entry name" value="rSAM"/>
</dbReference>
<evidence type="ECO:0000259" key="8">
    <source>
        <dbReference type="Pfam" id="PF12345"/>
    </source>
</evidence>
<evidence type="ECO:0000256" key="4">
    <source>
        <dbReference type="ARBA" id="ARBA00023004"/>
    </source>
</evidence>
<keyword evidence="2" id="KW-0949">S-adenosyl-L-methionine</keyword>
<dbReference type="Gene3D" id="3.20.20.70">
    <property type="entry name" value="Aldolase class I"/>
    <property type="match status" value="1"/>
</dbReference>
<protein>
    <submittedName>
        <fullName evidence="9">Arsenosugar biosynthesis radical SAM protein ArsS</fullName>
    </submittedName>
</protein>
<dbReference type="SUPFAM" id="SSF102114">
    <property type="entry name" value="Radical SAM enzymes"/>
    <property type="match status" value="1"/>
</dbReference>
<dbReference type="Pfam" id="PF12345">
    <property type="entry name" value="DUF3641"/>
    <property type="match status" value="1"/>
</dbReference>
<gene>
    <name evidence="9" type="primary">arsS</name>
    <name evidence="9" type="ORF">PPG34_08705</name>
</gene>
<dbReference type="PANTHER" id="PTHR43728:SF1">
    <property type="entry name" value="FE-S OXIDOREDUCTASE"/>
    <property type="match status" value="1"/>
</dbReference>
<evidence type="ECO:0000313" key="10">
    <source>
        <dbReference type="Proteomes" id="UP001250932"/>
    </source>
</evidence>
<dbReference type="Pfam" id="PF04055">
    <property type="entry name" value="Radical_SAM"/>
    <property type="match status" value="1"/>
</dbReference>
<proteinExistence type="predicted"/>
<feature type="domain" description="Arsenosugar biosynthesis radical SAM protein ArsS-like C-terminal" evidence="8">
    <location>
        <begin position="201"/>
        <end position="335"/>
    </location>
</feature>
<evidence type="ECO:0000256" key="2">
    <source>
        <dbReference type="ARBA" id="ARBA00022691"/>
    </source>
</evidence>
<keyword evidence="10" id="KW-1185">Reference proteome</keyword>
<evidence type="ECO:0000259" key="7">
    <source>
        <dbReference type="Pfam" id="PF04055"/>
    </source>
</evidence>
<dbReference type="Proteomes" id="UP001250932">
    <property type="component" value="Unassembled WGS sequence"/>
</dbReference>
<name>A0ABU3K7R0_9BACT</name>
<accession>A0ABU3K7R0</accession>
<feature type="domain" description="Radical SAM core" evidence="7">
    <location>
        <begin position="44"/>
        <end position="187"/>
    </location>
</feature>
<comment type="caution">
    <text evidence="9">The sequence shown here is derived from an EMBL/GenBank/DDBJ whole genome shotgun (WGS) entry which is preliminary data.</text>
</comment>
<evidence type="ECO:0000256" key="5">
    <source>
        <dbReference type="ARBA" id="ARBA00023014"/>
    </source>
</evidence>
<dbReference type="CDD" id="cd01335">
    <property type="entry name" value="Radical_SAM"/>
    <property type="match status" value="1"/>
</dbReference>
<evidence type="ECO:0000313" key="9">
    <source>
        <dbReference type="EMBL" id="MDT7042431.1"/>
    </source>
</evidence>
<evidence type="ECO:0000256" key="3">
    <source>
        <dbReference type="ARBA" id="ARBA00022723"/>
    </source>
</evidence>
<dbReference type="InterPro" id="IPR026351">
    <property type="entry name" value="rSAM_ArsS-like"/>
</dbReference>
<comment type="cofactor">
    <cofactor evidence="1">
        <name>[4Fe-4S] cluster</name>
        <dbReference type="ChEBI" id="CHEBI:49883"/>
    </cofactor>
</comment>
<organism evidence="9 10">
    <name type="scientific">Candidatus Nitronereus thalassa</name>
    <dbReference type="NCBI Taxonomy" id="3020898"/>
    <lineage>
        <taxon>Bacteria</taxon>
        <taxon>Pseudomonadati</taxon>
        <taxon>Nitrospirota</taxon>
        <taxon>Nitrospiria</taxon>
        <taxon>Nitrospirales</taxon>
        <taxon>Nitrospiraceae</taxon>
        <taxon>Candidatus Nitronereus</taxon>
    </lineage>
</organism>
<feature type="region of interest" description="Disordered" evidence="6">
    <location>
        <begin position="1"/>
        <end position="22"/>
    </location>
</feature>
<dbReference type="EMBL" id="JAQOUE010000001">
    <property type="protein sequence ID" value="MDT7042431.1"/>
    <property type="molecule type" value="Genomic_DNA"/>
</dbReference>
<sequence>MKNIPLVAPTSPADLETKGTSFPQTLSDHGLSPLIAKDIRSLQINIGKLCNQTCSHCHVDAGPTRTENMTLDTIKAILSVVKKHPSIATIDITGGAPEMNPHFEFLVEECRALERKVIDRCNLTVFFVKGKSQLPMFLAKHQVEVVASLPCYSQDNVDQQRGKGVFDRSIAALQQLNQLGYGKEGTGLILNLVYNPLGSNLPPQQHKLELDYKHELRTQFGIEFNQLLTITNMPISRFLDDLRRTGQMDAYMDLLINNFNADSADRVMCRTLLSVGWDGRLYDCDFHQMLDIPLADGLPQTIQEFQFQPLGNRPIVMAQHCFGCTAGAGSSCGGSLL</sequence>
<reference evidence="9 10" key="1">
    <citation type="journal article" date="2023" name="ISME J.">
        <title>Cultivation and genomic characterization of novel and ubiquitous marine nitrite-oxidizing bacteria from the Nitrospirales.</title>
        <authorList>
            <person name="Mueller A.J."/>
            <person name="Daebeler A."/>
            <person name="Herbold C.W."/>
            <person name="Kirkegaard R.H."/>
            <person name="Daims H."/>
        </authorList>
    </citation>
    <scope>NUCLEOTIDE SEQUENCE [LARGE SCALE GENOMIC DNA]</scope>
    <source>
        <strain evidence="9 10">EB</strain>
    </source>
</reference>
<dbReference type="NCBIfam" id="TIGR04167">
    <property type="entry name" value="rSAM_SeCys"/>
    <property type="match status" value="1"/>
</dbReference>
<dbReference type="SFLD" id="SFLDG01067">
    <property type="entry name" value="SPASM/twitch_domain_containing"/>
    <property type="match status" value="1"/>
</dbReference>
<dbReference type="InterPro" id="IPR024521">
    <property type="entry name" value="ArsS-like_C"/>
</dbReference>
<dbReference type="PANTHER" id="PTHR43728">
    <property type="entry name" value="SLR0304 PROTEIN"/>
    <property type="match status" value="1"/>
</dbReference>